<dbReference type="GO" id="GO:0006508">
    <property type="term" value="P:proteolysis"/>
    <property type="evidence" value="ECO:0007669"/>
    <property type="project" value="UniProtKB-KW"/>
</dbReference>
<keyword evidence="10" id="KW-0378">Hydrolase</keyword>
<evidence type="ECO:0000256" key="8">
    <source>
        <dbReference type="ARBA" id="ARBA00022737"/>
    </source>
</evidence>
<evidence type="ECO:0000256" key="11">
    <source>
        <dbReference type="ARBA" id="ARBA00022825"/>
    </source>
</evidence>
<evidence type="ECO:0000256" key="2">
    <source>
        <dbReference type="ARBA" id="ARBA00004418"/>
    </source>
</evidence>
<feature type="region of interest" description="Disordered" evidence="16">
    <location>
        <begin position="138"/>
        <end position="157"/>
    </location>
</feature>
<keyword evidence="17" id="KW-0812">Transmembrane</keyword>
<feature type="transmembrane region" description="Helical" evidence="17">
    <location>
        <begin position="36"/>
        <end position="62"/>
    </location>
</feature>
<evidence type="ECO:0000313" key="20">
    <source>
        <dbReference type="Proteomes" id="UP001143400"/>
    </source>
</evidence>
<evidence type="ECO:0000256" key="15">
    <source>
        <dbReference type="PIRSR" id="PIRSR611782-2"/>
    </source>
</evidence>
<dbReference type="SUPFAM" id="SSF50156">
    <property type="entry name" value="PDZ domain-like"/>
    <property type="match status" value="2"/>
</dbReference>
<dbReference type="InterPro" id="IPR001478">
    <property type="entry name" value="PDZ"/>
</dbReference>
<protein>
    <recommendedName>
        <fullName evidence="5">Probable periplasmic serine endoprotease DegP-like</fullName>
        <ecNumber evidence="4">3.4.21.107</ecNumber>
    </recommendedName>
    <alternativeName>
        <fullName evidence="13">Protease Do</fullName>
    </alternativeName>
</protein>
<reference evidence="19" key="1">
    <citation type="journal article" date="2014" name="Int. J. Syst. Evol. Microbiol.">
        <title>Complete genome sequence of Corynebacterium casei LMG S-19264T (=DSM 44701T), isolated from a smear-ripened cheese.</title>
        <authorList>
            <consortium name="US DOE Joint Genome Institute (JGI-PGF)"/>
            <person name="Walter F."/>
            <person name="Albersmeier A."/>
            <person name="Kalinowski J."/>
            <person name="Ruckert C."/>
        </authorList>
    </citation>
    <scope>NUCLEOTIDE SEQUENCE</scope>
    <source>
        <strain evidence="19">VKM B-1606</strain>
    </source>
</reference>
<evidence type="ECO:0000256" key="6">
    <source>
        <dbReference type="ARBA" id="ARBA00022670"/>
    </source>
</evidence>
<feature type="active site" description="Charge relay system" evidence="14">
    <location>
        <position position="205"/>
    </location>
</feature>
<feature type="domain" description="PDZ" evidence="18">
    <location>
        <begin position="336"/>
        <end position="389"/>
    </location>
</feature>
<keyword evidence="12" id="KW-0346">Stress response</keyword>
<dbReference type="Gene3D" id="2.30.42.10">
    <property type="match status" value="2"/>
</dbReference>
<keyword evidence="7" id="KW-0732">Signal</keyword>
<sequence length="540" mass="55700">MALQDHLCGETLTMSTEPDFTTKTPRGFRMRGRKTLLVSALALGVAGALGGQALTTAVAPAFAQSTEINPAPAPALPSFSGIIERVKPAVVSVRVKGVDPTKVAGGDDSGPQSGPGSIPGLDQLPDDHPLKRFFKQFGQQGEGQGGPKRSPRKFGMSQGSGFFISADGYVVTNNHVVQGGQDVEVLTDGGDTLKAKVVGTDSRTDLALLKIDGAKKDFPFVKFDSAKDTKVGDWVLAVGNPFGLGGTVTAGIVSARGRDIGAGPYDDFLQIDAAVNHGNSGGPTFNLKGEVVGVNTAIYSPSGGNVGIAFSIPSEVASDIVQKLKSEGKVARGYIGVQIQPVTEDIADSLGLKKAEGALVAEAQKGTPGEQAGLKSGDTILKVNGETVEAARDLSRKIGGMAPGTKVQLTYWRDGREQTTELTLGKLPETQEASLKTQDDEDSGEPSANVKLGIQVTPASKVAGSGDKGLVVTGVDDDGSAAGKLESGDLILQVGDREVSSARDVTASLDAAQKGGKKSVLLRVKRGDATRFVAIEIGRG</sequence>
<evidence type="ECO:0000256" key="9">
    <source>
        <dbReference type="ARBA" id="ARBA00022764"/>
    </source>
</evidence>
<evidence type="ECO:0000256" key="14">
    <source>
        <dbReference type="PIRSR" id="PIRSR611782-1"/>
    </source>
</evidence>
<keyword evidence="8" id="KW-0677">Repeat</keyword>
<gene>
    <name evidence="19" type="primary">dop</name>
    <name evidence="19" type="ORF">GCM10008170_23110</name>
</gene>
<comment type="caution">
    <text evidence="19">The sequence shown here is derived from an EMBL/GenBank/DDBJ whole genome shotgun (WGS) entry which is preliminary data.</text>
</comment>
<dbReference type="FunFam" id="2.40.10.120:FF:000007">
    <property type="entry name" value="Periplasmic serine endoprotease DegP-like"/>
    <property type="match status" value="1"/>
</dbReference>
<dbReference type="GO" id="GO:0004252">
    <property type="term" value="F:serine-type endopeptidase activity"/>
    <property type="evidence" value="ECO:0007669"/>
    <property type="project" value="InterPro"/>
</dbReference>
<evidence type="ECO:0000256" key="1">
    <source>
        <dbReference type="ARBA" id="ARBA00001772"/>
    </source>
</evidence>
<dbReference type="InterPro" id="IPR036034">
    <property type="entry name" value="PDZ_sf"/>
</dbReference>
<feature type="region of interest" description="Disordered" evidence="16">
    <location>
        <begin position="420"/>
        <end position="452"/>
    </location>
</feature>
<feature type="domain" description="PDZ" evidence="18">
    <location>
        <begin position="432"/>
        <end position="501"/>
    </location>
</feature>
<evidence type="ECO:0000256" key="3">
    <source>
        <dbReference type="ARBA" id="ARBA00010541"/>
    </source>
</evidence>
<feature type="compositionally biased region" description="Low complexity" evidence="16">
    <location>
        <begin position="109"/>
        <end position="120"/>
    </location>
</feature>
<dbReference type="InterPro" id="IPR011782">
    <property type="entry name" value="Pept_S1C_Do"/>
</dbReference>
<evidence type="ECO:0000256" key="12">
    <source>
        <dbReference type="ARBA" id="ARBA00023016"/>
    </source>
</evidence>
<feature type="region of interest" description="Disordered" evidence="16">
    <location>
        <begin position="99"/>
        <end position="125"/>
    </location>
</feature>
<dbReference type="SMART" id="SM00228">
    <property type="entry name" value="PDZ"/>
    <property type="match status" value="2"/>
</dbReference>
<reference evidence="19" key="2">
    <citation type="submission" date="2023-01" db="EMBL/GenBank/DDBJ databases">
        <authorList>
            <person name="Sun Q."/>
            <person name="Evtushenko L."/>
        </authorList>
    </citation>
    <scope>NUCLEOTIDE SEQUENCE</scope>
    <source>
        <strain evidence="19">VKM B-1606</strain>
    </source>
</reference>
<dbReference type="AlphaFoldDB" id="A0A9W6MSI7"/>
<dbReference type="Proteomes" id="UP001143400">
    <property type="component" value="Unassembled WGS sequence"/>
</dbReference>
<accession>A0A9W6MSI7</accession>
<evidence type="ECO:0000313" key="19">
    <source>
        <dbReference type="EMBL" id="GLK56292.1"/>
    </source>
</evidence>
<evidence type="ECO:0000259" key="18">
    <source>
        <dbReference type="PROSITE" id="PS50106"/>
    </source>
</evidence>
<dbReference type="PANTHER" id="PTHR22939:SF130">
    <property type="entry name" value="PERIPLASMIC SERINE ENDOPROTEASE DEGP-LIKE-RELATED"/>
    <property type="match status" value="1"/>
</dbReference>
<dbReference type="NCBIfam" id="TIGR02037">
    <property type="entry name" value="degP_htrA_DO"/>
    <property type="match status" value="1"/>
</dbReference>
<dbReference type="PRINTS" id="PR00834">
    <property type="entry name" value="PROTEASES2C"/>
</dbReference>
<evidence type="ECO:0000256" key="16">
    <source>
        <dbReference type="SAM" id="MobiDB-lite"/>
    </source>
</evidence>
<evidence type="ECO:0000256" key="4">
    <source>
        <dbReference type="ARBA" id="ARBA00013035"/>
    </source>
</evidence>
<keyword evidence="11" id="KW-0720">Serine protease</keyword>
<name>A0A9W6MSI7_9HYPH</name>
<keyword evidence="17" id="KW-1133">Transmembrane helix</keyword>
<keyword evidence="6" id="KW-0645">Protease</keyword>
<dbReference type="EMBL" id="BSFF01000003">
    <property type="protein sequence ID" value="GLK56292.1"/>
    <property type="molecule type" value="Genomic_DNA"/>
</dbReference>
<comment type="subcellular location">
    <subcellularLocation>
        <location evidence="2">Periplasm</location>
    </subcellularLocation>
</comment>
<evidence type="ECO:0000256" key="7">
    <source>
        <dbReference type="ARBA" id="ARBA00022729"/>
    </source>
</evidence>
<dbReference type="GO" id="GO:0042597">
    <property type="term" value="C:periplasmic space"/>
    <property type="evidence" value="ECO:0007669"/>
    <property type="project" value="UniProtKB-SubCell"/>
</dbReference>
<keyword evidence="9" id="KW-0574">Periplasm</keyword>
<organism evidence="19 20">
    <name type="scientific">Methylopila capsulata</name>
    <dbReference type="NCBI Taxonomy" id="61654"/>
    <lineage>
        <taxon>Bacteria</taxon>
        <taxon>Pseudomonadati</taxon>
        <taxon>Pseudomonadota</taxon>
        <taxon>Alphaproteobacteria</taxon>
        <taxon>Hyphomicrobiales</taxon>
        <taxon>Methylopilaceae</taxon>
        <taxon>Methylopila</taxon>
    </lineage>
</organism>
<feature type="active site" description="Charge relay system" evidence="14">
    <location>
        <position position="280"/>
    </location>
</feature>
<dbReference type="EC" id="3.4.21.107" evidence="4"/>
<dbReference type="Pfam" id="PF13365">
    <property type="entry name" value="Trypsin_2"/>
    <property type="match status" value="1"/>
</dbReference>
<feature type="binding site" evidence="15">
    <location>
        <position position="205"/>
    </location>
    <ligand>
        <name>substrate</name>
    </ligand>
</feature>
<keyword evidence="17" id="KW-0472">Membrane</keyword>
<feature type="binding site" evidence="15">
    <location>
        <position position="175"/>
    </location>
    <ligand>
        <name>substrate</name>
    </ligand>
</feature>
<dbReference type="Pfam" id="PF13180">
    <property type="entry name" value="PDZ_2"/>
    <property type="match status" value="2"/>
</dbReference>
<dbReference type="PROSITE" id="PS50106">
    <property type="entry name" value="PDZ"/>
    <property type="match status" value="2"/>
</dbReference>
<dbReference type="PANTHER" id="PTHR22939">
    <property type="entry name" value="SERINE PROTEASE FAMILY S1C HTRA-RELATED"/>
    <property type="match status" value="1"/>
</dbReference>
<feature type="active site" description="Charge relay system" evidence="14">
    <location>
        <position position="175"/>
    </location>
</feature>
<dbReference type="Gene3D" id="2.40.10.120">
    <property type="match status" value="1"/>
</dbReference>
<dbReference type="CDD" id="cd10839">
    <property type="entry name" value="cpPDZ1_DegP-like"/>
    <property type="match status" value="1"/>
</dbReference>
<feature type="binding site" evidence="15">
    <location>
        <begin position="278"/>
        <end position="280"/>
    </location>
    <ligand>
        <name>substrate</name>
    </ligand>
</feature>
<evidence type="ECO:0000256" key="5">
    <source>
        <dbReference type="ARBA" id="ARBA00013958"/>
    </source>
</evidence>
<proteinExistence type="inferred from homology"/>
<dbReference type="InterPro" id="IPR001940">
    <property type="entry name" value="Peptidase_S1C"/>
</dbReference>
<dbReference type="InterPro" id="IPR009003">
    <property type="entry name" value="Peptidase_S1_PA"/>
</dbReference>
<evidence type="ECO:0000256" key="17">
    <source>
        <dbReference type="SAM" id="Phobius"/>
    </source>
</evidence>
<dbReference type="SUPFAM" id="SSF50494">
    <property type="entry name" value="Trypsin-like serine proteases"/>
    <property type="match status" value="1"/>
</dbReference>
<evidence type="ECO:0000256" key="10">
    <source>
        <dbReference type="ARBA" id="ARBA00022801"/>
    </source>
</evidence>
<comment type="catalytic activity">
    <reaction evidence="1">
        <text>Acts on substrates that are at least partially unfolded. The cleavage site P1 residue is normally between a pair of hydrophobic residues, such as Val-|-Val.</text>
        <dbReference type="EC" id="3.4.21.107"/>
    </reaction>
</comment>
<comment type="similarity">
    <text evidence="3">Belongs to the peptidase S1C family.</text>
</comment>
<evidence type="ECO:0000256" key="13">
    <source>
        <dbReference type="ARBA" id="ARBA00032850"/>
    </source>
</evidence>